<name>A0A8S0WJW3_CYCAE</name>
<comment type="caution">
    <text evidence="1">The sequence shown here is derived from an EMBL/GenBank/DDBJ whole genome shotgun (WGS) entry which is preliminary data.</text>
</comment>
<protein>
    <submittedName>
        <fullName evidence="1">Uncharacterized protein</fullName>
    </submittedName>
</protein>
<evidence type="ECO:0000313" key="2">
    <source>
        <dbReference type="Proteomes" id="UP000467700"/>
    </source>
</evidence>
<sequence>MEGAHLEDVDETDDRKAAQLLLQWLAAQVQDCGRISEDALKDEEGACGAESDGCICAALREIVLERDEVSRYEKIDGISSEAEVSMNLVDYAPPSLARRRAEYSENDLELAQHEIVLLRSRIAQTKQAAQQMSKSVKQFQRVAYDLDAKMRSSEDRLAELSIAADATIASTVTESNELLSVLTGPLCKIPQESPKGNEDLDLARTYLETVRKDLSAITSSVRENEQGSATLHRDETVKIDDVNQQAGRLRKAFASMSGHLPQTRQDELARKEFLEICLALEHEATVRETEMHKPEDLDVNEVLSEAWALDQTALLESEEGFLDQILVSLGTILEPLERVQSSLSQLPPFIEEAEALIETFGEELGDINLDNLTENEGVTRARRTRQDVEMEKELKRVLNENKELRPQGAPPLLLLTREDILEELHSMKPRQLALEKSEMLLLHDISRRCSARPINAFLPKVYANSPLNTSTPFAFPAYVQDLEKRTRTKTAELHNLASASEEEVREAFAKSSNTKRLDAFIDKWSGENPSF</sequence>
<gene>
    <name evidence="1" type="ORF">AAE3_LOCUS13948</name>
</gene>
<dbReference type="EMBL" id="CACVBS010000112">
    <property type="protein sequence ID" value="CAA7271481.1"/>
    <property type="molecule type" value="Genomic_DNA"/>
</dbReference>
<organism evidence="1 2">
    <name type="scientific">Cyclocybe aegerita</name>
    <name type="common">Black poplar mushroom</name>
    <name type="synonym">Agrocybe aegerita</name>
    <dbReference type="NCBI Taxonomy" id="1973307"/>
    <lineage>
        <taxon>Eukaryota</taxon>
        <taxon>Fungi</taxon>
        <taxon>Dikarya</taxon>
        <taxon>Basidiomycota</taxon>
        <taxon>Agaricomycotina</taxon>
        <taxon>Agaricomycetes</taxon>
        <taxon>Agaricomycetidae</taxon>
        <taxon>Agaricales</taxon>
        <taxon>Agaricineae</taxon>
        <taxon>Bolbitiaceae</taxon>
        <taxon>Cyclocybe</taxon>
    </lineage>
</organism>
<keyword evidence="2" id="KW-1185">Reference proteome</keyword>
<evidence type="ECO:0000313" key="1">
    <source>
        <dbReference type="EMBL" id="CAA7271481.1"/>
    </source>
</evidence>
<dbReference type="Proteomes" id="UP000467700">
    <property type="component" value="Unassembled WGS sequence"/>
</dbReference>
<accession>A0A8S0WJW3</accession>
<dbReference type="OrthoDB" id="2754287at2759"/>
<reference evidence="1 2" key="1">
    <citation type="submission" date="2020-01" db="EMBL/GenBank/DDBJ databases">
        <authorList>
            <person name="Gupta K D."/>
        </authorList>
    </citation>
    <scope>NUCLEOTIDE SEQUENCE [LARGE SCALE GENOMIC DNA]</scope>
</reference>
<dbReference type="AlphaFoldDB" id="A0A8S0WJW3"/>
<proteinExistence type="predicted"/>